<feature type="active site" description="Glycyl thioester intermediate" evidence="8">
    <location>
        <position position="113"/>
    </location>
</feature>
<evidence type="ECO:0000256" key="2">
    <source>
        <dbReference type="ARBA" id="ARBA00022679"/>
    </source>
</evidence>
<dbReference type="GO" id="GO:0045116">
    <property type="term" value="P:protein neddylation"/>
    <property type="evidence" value="ECO:0007669"/>
    <property type="project" value="UniProtKB-ARBA"/>
</dbReference>
<dbReference type="EC" id="2.3.2.34" evidence="7"/>
<dbReference type="InterPro" id="IPR000608">
    <property type="entry name" value="UBC"/>
</dbReference>
<evidence type="ECO:0000256" key="9">
    <source>
        <dbReference type="RuleBase" id="RU362109"/>
    </source>
</evidence>
<evidence type="ECO:0000256" key="4">
    <source>
        <dbReference type="ARBA" id="ARBA00022786"/>
    </source>
</evidence>
<protein>
    <recommendedName>
        <fullName evidence="7">E2 NEDD8-conjugating enzyme</fullName>
        <ecNumber evidence="7">2.3.2.34</ecNumber>
    </recommendedName>
</protein>
<dbReference type="PANTHER" id="PTHR24067">
    <property type="entry name" value="UBIQUITIN-CONJUGATING ENZYME E2"/>
    <property type="match status" value="1"/>
</dbReference>
<evidence type="ECO:0000256" key="3">
    <source>
        <dbReference type="ARBA" id="ARBA00022741"/>
    </source>
</evidence>
<dbReference type="Gene3D" id="3.10.110.10">
    <property type="entry name" value="Ubiquitin Conjugating Enzyme"/>
    <property type="match status" value="1"/>
</dbReference>
<dbReference type="AlphaFoldDB" id="A0AAJ6VZ04"/>
<gene>
    <name evidence="13" type="primary">LOC100901214</name>
</gene>
<evidence type="ECO:0000256" key="5">
    <source>
        <dbReference type="ARBA" id="ARBA00022840"/>
    </source>
</evidence>
<dbReference type="FunFam" id="3.10.110.10:FF:000033">
    <property type="entry name" value="NEDD8-conjugating enzyme UBE2F"/>
    <property type="match status" value="1"/>
</dbReference>
<reference evidence="13" key="1">
    <citation type="submission" date="2025-08" db="UniProtKB">
        <authorList>
            <consortium name="RefSeq"/>
        </authorList>
    </citation>
    <scope>IDENTIFICATION</scope>
</reference>
<evidence type="ECO:0000256" key="8">
    <source>
        <dbReference type="PROSITE-ProRule" id="PRU10133"/>
    </source>
</evidence>
<evidence type="ECO:0000256" key="6">
    <source>
        <dbReference type="ARBA" id="ARBA00043698"/>
    </source>
</evidence>
<dbReference type="PROSITE" id="PS50127">
    <property type="entry name" value="UBC_2"/>
    <property type="match status" value="1"/>
</dbReference>
<dbReference type="CDD" id="cd23794">
    <property type="entry name" value="UBCc_UBE2F_UBE2M"/>
    <property type="match status" value="1"/>
</dbReference>
<evidence type="ECO:0000256" key="10">
    <source>
        <dbReference type="SAM" id="MobiDB-lite"/>
    </source>
</evidence>
<comment type="pathway">
    <text evidence="1">Protein modification; protein neddylation.</text>
</comment>
<comment type="similarity">
    <text evidence="9">Belongs to the ubiquitin-conjugating enzyme family.</text>
</comment>
<accession>A0AAJ6VZ04</accession>
<dbReference type="InterPro" id="IPR023313">
    <property type="entry name" value="UBQ-conjugating_AS"/>
</dbReference>
<dbReference type="SMART" id="SM00212">
    <property type="entry name" value="UBCc"/>
    <property type="match status" value="1"/>
</dbReference>
<feature type="region of interest" description="Disordered" evidence="10">
    <location>
        <begin position="1"/>
        <end position="24"/>
    </location>
</feature>
<sequence>MITLAKKLKRNGDPSETPERPPTLFSFRDRLLPGQVAELTPEVLPSTAQVSFPHPDSLHKFHVYIRPTEGYWRGGRFEFEVSVPEDYNMSPPKVRCKTIVWHPNIRYRSGSVCLSLLRKSALDDGMGWTPTRSLKDIVLGLDGLFGDLVNFDDPLNLDAAQEFRLNSELFQRKAWDHVRKYAM</sequence>
<evidence type="ECO:0000313" key="13">
    <source>
        <dbReference type="RefSeq" id="XP_003745550.1"/>
    </source>
</evidence>
<name>A0AAJ6VZ04_9ACAR</name>
<dbReference type="Pfam" id="PF00179">
    <property type="entry name" value="UQ_con"/>
    <property type="match status" value="1"/>
</dbReference>
<dbReference type="GO" id="GO:0061654">
    <property type="term" value="F:NEDD8 conjugating enzyme activity"/>
    <property type="evidence" value="ECO:0007669"/>
    <property type="project" value="UniProtKB-EC"/>
</dbReference>
<dbReference type="GeneID" id="100901214"/>
<feature type="compositionally biased region" description="Basic and acidic residues" evidence="10">
    <location>
        <begin position="10"/>
        <end position="19"/>
    </location>
</feature>
<keyword evidence="4 9" id="KW-0833">Ubl conjugation pathway</keyword>
<keyword evidence="12" id="KW-1185">Reference proteome</keyword>
<dbReference type="InterPro" id="IPR050113">
    <property type="entry name" value="Ub_conjugating_enzyme"/>
</dbReference>
<evidence type="ECO:0000313" key="12">
    <source>
        <dbReference type="Proteomes" id="UP000694867"/>
    </source>
</evidence>
<keyword evidence="5 9" id="KW-0067">ATP-binding</keyword>
<dbReference type="KEGG" id="goe:100901214"/>
<evidence type="ECO:0000259" key="11">
    <source>
        <dbReference type="PROSITE" id="PS50127"/>
    </source>
</evidence>
<evidence type="ECO:0000256" key="7">
    <source>
        <dbReference type="ARBA" id="ARBA00044047"/>
    </source>
</evidence>
<dbReference type="RefSeq" id="XP_003745550.1">
    <property type="nucleotide sequence ID" value="XM_003745502.2"/>
</dbReference>
<comment type="catalytic activity">
    <reaction evidence="6">
        <text>[E1 NEDD8-activating enzyme]-S-[NEDD8 protein]-yl-L-cysteine + [E2 NEDD8-conjugating enzyme]-L-cysteine = [E1 NEDD8-activating enzyme]-L-cysteine + [E2 NEDD8-conjugating enzyme]-S-[NEDD8-protein]-yl-L-cysteine.</text>
        <dbReference type="EC" id="2.3.2.34"/>
    </reaction>
</comment>
<dbReference type="InterPro" id="IPR016135">
    <property type="entry name" value="UBQ-conjugating_enzyme/RWD"/>
</dbReference>
<proteinExistence type="inferred from homology"/>
<dbReference type="SUPFAM" id="SSF54495">
    <property type="entry name" value="UBC-like"/>
    <property type="match status" value="1"/>
</dbReference>
<feature type="domain" description="UBC core" evidence="11">
    <location>
        <begin position="27"/>
        <end position="183"/>
    </location>
</feature>
<dbReference type="GO" id="GO:0005524">
    <property type="term" value="F:ATP binding"/>
    <property type="evidence" value="ECO:0007669"/>
    <property type="project" value="UniProtKB-UniRule"/>
</dbReference>
<dbReference type="Proteomes" id="UP000694867">
    <property type="component" value="Unplaced"/>
</dbReference>
<organism evidence="12 13">
    <name type="scientific">Galendromus occidentalis</name>
    <name type="common">western predatory mite</name>
    <dbReference type="NCBI Taxonomy" id="34638"/>
    <lineage>
        <taxon>Eukaryota</taxon>
        <taxon>Metazoa</taxon>
        <taxon>Ecdysozoa</taxon>
        <taxon>Arthropoda</taxon>
        <taxon>Chelicerata</taxon>
        <taxon>Arachnida</taxon>
        <taxon>Acari</taxon>
        <taxon>Parasitiformes</taxon>
        <taxon>Mesostigmata</taxon>
        <taxon>Gamasina</taxon>
        <taxon>Phytoseioidea</taxon>
        <taxon>Phytoseiidae</taxon>
        <taxon>Typhlodrominae</taxon>
        <taxon>Galendromus</taxon>
    </lineage>
</organism>
<dbReference type="PROSITE" id="PS00183">
    <property type="entry name" value="UBC_1"/>
    <property type="match status" value="1"/>
</dbReference>
<evidence type="ECO:0000256" key="1">
    <source>
        <dbReference type="ARBA" id="ARBA00005032"/>
    </source>
</evidence>
<keyword evidence="2" id="KW-0808">Transferase</keyword>
<keyword evidence="3 9" id="KW-0547">Nucleotide-binding</keyword>